<feature type="chain" id="PRO_5028110600" evidence="7">
    <location>
        <begin position="30"/>
        <end position="813"/>
    </location>
</feature>
<evidence type="ECO:0000256" key="2">
    <source>
        <dbReference type="ARBA" id="ARBA00022670"/>
    </source>
</evidence>
<dbReference type="InterPro" id="IPR000209">
    <property type="entry name" value="Peptidase_S8/S53_dom"/>
</dbReference>
<feature type="signal peptide" evidence="7">
    <location>
        <begin position="1"/>
        <end position="29"/>
    </location>
</feature>
<protein>
    <submittedName>
        <fullName evidence="9">S8 family serine peptidase</fullName>
    </submittedName>
</protein>
<dbReference type="InterPro" id="IPR036852">
    <property type="entry name" value="Peptidase_S8/S53_dom_sf"/>
</dbReference>
<evidence type="ECO:0000256" key="7">
    <source>
        <dbReference type="SAM" id="SignalP"/>
    </source>
</evidence>
<keyword evidence="10" id="KW-1185">Reference proteome</keyword>
<evidence type="ECO:0000256" key="3">
    <source>
        <dbReference type="ARBA" id="ARBA00022801"/>
    </source>
</evidence>
<dbReference type="GO" id="GO:0004252">
    <property type="term" value="F:serine-type endopeptidase activity"/>
    <property type="evidence" value="ECO:0007669"/>
    <property type="project" value="UniProtKB-UniRule"/>
</dbReference>
<dbReference type="InterPro" id="IPR022398">
    <property type="entry name" value="Peptidase_S8_His-AS"/>
</dbReference>
<keyword evidence="2 6" id="KW-0645">Protease</keyword>
<dbReference type="Proteomes" id="UP000317550">
    <property type="component" value="Chromosome"/>
</dbReference>
<keyword evidence="4 6" id="KW-0720">Serine protease</keyword>
<dbReference type="OrthoDB" id="9798386at2"/>
<dbReference type="KEGG" id="cari:FNU76_15815"/>
<name>A0A516SI34_9NEIS</name>
<sequence>MNHRMPRILFYKKSSATVLLAIAMQTAVGNPSTPADSTYAGTTDEIIVRYRTASDMNALLGNINKKNITSIQSAAIRHGRKVELLETNNSGRIIWKLDRFVFNADAEILAAEIAKNDRRILSAEPNYRMLAPQAITPNDQYWPSQWNMQNSLVGINAPAAWELSTGAGIVVAIPDTGYRPHSDFVANIITGMDFLHYDTEGRDGQIGWPNIKLSTGYVVWQDRDRDATDMGDYFLQRNSSWHGTRIAGIIGSQANNGNGIAGGAYDAKILPLRISGLDNASDKHLEDAITWAVGGNVSSGKWIAGYATNYILEKNRTPARVINISLRRSGTCSVGVQKAITEARNAGAVVVVSAGNDNQDASGFSPANCSGVITVAALDSLGARASYSNYGSIVDIAAPGGTITNNNVRDAIVTPFNDGSTTPGNDNYNYAQGTSLAAPHVAAVAALMLSANPSLSPDQVEAILKATSHRFVGSCAGCGAGMLDAYSAVLAAKGMFIRPFTATSTGSNLDTSRPSLNVTINVEQSDIGKTGNLYVQAVTKNGSSYFLMPNGWVASEISSPLPYRITTLGTTDIPALTGGQLPFQIPGLKIYAGYGLNEYDFLANRRHGLLYSFAETSPTTCSLTVAPSVIAKGAEYSYTVAGTNLPNNAQAFWYGTKNGIADANGDAQGNIQAFPTAYRFSNQSGQNGKYVRYLQIRNSIGEPVCTTNAVSTEMLAAPTCTLSSSPAVVPAGRPYSYAINGANLPPNSEAYVFGTKNGIPDVSGAFFATLVALPADYAYTNQPGWAGTYHRYMEIRQGGVTICKTNTVSNTLQ</sequence>
<feature type="active site" description="Charge relay system" evidence="5 6">
    <location>
        <position position="175"/>
    </location>
</feature>
<feature type="active site" description="Charge relay system" evidence="5 6">
    <location>
        <position position="242"/>
    </location>
</feature>
<evidence type="ECO:0000313" key="9">
    <source>
        <dbReference type="EMBL" id="QDQ27698.1"/>
    </source>
</evidence>
<dbReference type="InterPro" id="IPR023828">
    <property type="entry name" value="Peptidase_S8_Ser-AS"/>
</dbReference>
<feature type="domain" description="Peptidase S8/S53" evidence="8">
    <location>
        <begin position="166"/>
        <end position="468"/>
    </location>
</feature>
<dbReference type="InterPro" id="IPR050131">
    <property type="entry name" value="Peptidase_S8_subtilisin-like"/>
</dbReference>
<organism evidence="9 10">
    <name type="scientific">Chitinimonas arctica</name>
    <dbReference type="NCBI Taxonomy" id="2594795"/>
    <lineage>
        <taxon>Bacteria</taxon>
        <taxon>Pseudomonadati</taxon>
        <taxon>Pseudomonadota</taxon>
        <taxon>Betaproteobacteria</taxon>
        <taxon>Neisseriales</taxon>
        <taxon>Chitinibacteraceae</taxon>
        <taxon>Chitinimonas</taxon>
    </lineage>
</organism>
<dbReference type="EMBL" id="CP041730">
    <property type="protein sequence ID" value="QDQ27698.1"/>
    <property type="molecule type" value="Genomic_DNA"/>
</dbReference>
<dbReference type="PROSITE" id="PS51892">
    <property type="entry name" value="SUBTILASE"/>
    <property type="match status" value="1"/>
</dbReference>
<dbReference type="InterPro" id="IPR015500">
    <property type="entry name" value="Peptidase_S8_subtilisin-rel"/>
</dbReference>
<dbReference type="Pfam" id="PF00082">
    <property type="entry name" value="Peptidase_S8"/>
    <property type="match status" value="1"/>
</dbReference>
<evidence type="ECO:0000256" key="6">
    <source>
        <dbReference type="PROSITE-ProRule" id="PRU01240"/>
    </source>
</evidence>
<evidence type="ECO:0000259" key="8">
    <source>
        <dbReference type="Pfam" id="PF00082"/>
    </source>
</evidence>
<evidence type="ECO:0000256" key="4">
    <source>
        <dbReference type="ARBA" id="ARBA00022825"/>
    </source>
</evidence>
<dbReference type="PROSITE" id="PS00137">
    <property type="entry name" value="SUBTILASE_HIS"/>
    <property type="match status" value="1"/>
</dbReference>
<evidence type="ECO:0000256" key="5">
    <source>
        <dbReference type="PIRSR" id="PIRSR615500-1"/>
    </source>
</evidence>
<feature type="active site" description="Charge relay system" evidence="5 6">
    <location>
        <position position="435"/>
    </location>
</feature>
<dbReference type="Gene3D" id="3.40.50.200">
    <property type="entry name" value="Peptidase S8/S53 domain"/>
    <property type="match status" value="1"/>
</dbReference>
<evidence type="ECO:0000313" key="10">
    <source>
        <dbReference type="Proteomes" id="UP000317550"/>
    </source>
</evidence>
<reference evidence="10" key="1">
    <citation type="submission" date="2019-07" db="EMBL/GenBank/DDBJ databases">
        <title>Chitinimonas sp. nov., isolated from Ny-Alesund, arctica soil.</title>
        <authorList>
            <person name="Xu Q."/>
            <person name="Peng F."/>
        </authorList>
    </citation>
    <scope>NUCLEOTIDE SEQUENCE [LARGE SCALE GENOMIC DNA]</scope>
    <source>
        <strain evidence="10">R3-44</strain>
    </source>
</reference>
<dbReference type="GO" id="GO:0006508">
    <property type="term" value="P:proteolysis"/>
    <property type="evidence" value="ECO:0007669"/>
    <property type="project" value="UniProtKB-KW"/>
</dbReference>
<keyword evidence="3 6" id="KW-0378">Hydrolase</keyword>
<accession>A0A516SI34</accession>
<dbReference type="PRINTS" id="PR00723">
    <property type="entry name" value="SUBTILISIN"/>
</dbReference>
<dbReference type="SUPFAM" id="SSF52743">
    <property type="entry name" value="Subtilisin-like"/>
    <property type="match status" value="1"/>
</dbReference>
<evidence type="ECO:0000256" key="1">
    <source>
        <dbReference type="ARBA" id="ARBA00011073"/>
    </source>
</evidence>
<keyword evidence="7" id="KW-0732">Signal</keyword>
<proteinExistence type="inferred from homology"/>
<dbReference type="PROSITE" id="PS00138">
    <property type="entry name" value="SUBTILASE_SER"/>
    <property type="match status" value="1"/>
</dbReference>
<dbReference type="PANTHER" id="PTHR43806">
    <property type="entry name" value="PEPTIDASE S8"/>
    <property type="match status" value="1"/>
</dbReference>
<comment type="similarity">
    <text evidence="1 6">Belongs to the peptidase S8 family.</text>
</comment>
<dbReference type="PANTHER" id="PTHR43806:SF11">
    <property type="entry name" value="CEREVISIN-RELATED"/>
    <property type="match status" value="1"/>
</dbReference>
<dbReference type="AlphaFoldDB" id="A0A516SI34"/>
<gene>
    <name evidence="9" type="ORF">FNU76_15815</name>
</gene>